<evidence type="ECO:0000313" key="2">
    <source>
        <dbReference type="EMBL" id="MFD2672636.1"/>
    </source>
</evidence>
<feature type="transmembrane region" description="Helical" evidence="1">
    <location>
        <begin position="30"/>
        <end position="46"/>
    </location>
</feature>
<feature type="transmembrane region" description="Helical" evidence="1">
    <location>
        <begin position="85"/>
        <end position="104"/>
    </location>
</feature>
<dbReference type="NCBIfam" id="TIGR00697">
    <property type="entry name" value="queuosine precursor transporter"/>
    <property type="match status" value="1"/>
</dbReference>
<protein>
    <recommendedName>
        <fullName evidence="1">Probable queuosine precursor transporter</fullName>
        <shortName evidence="1">Q precursor transporter</shortName>
    </recommendedName>
</protein>
<accession>A0ABW5RD55</accession>
<evidence type="ECO:0000256" key="1">
    <source>
        <dbReference type="HAMAP-Rule" id="MF_02088"/>
    </source>
</evidence>
<dbReference type="Proteomes" id="UP001597497">
    <property type="component" value="Unassembled WGS sequence"/>
</dbReference>
<dbReference type="PANTHER" id="PTHR34300:SF2">
    <property type="entry name" value="QUEUOSINE PRECURSOR TRANSPORTER-RELATED"/>
    <property type="match status" value="1"/>
</dbReference>
<keyword evidence="3" id="KW-1185">Reference proteome</keyword>
<feature type="transmembrane region" description="Helical" evidence="1">
    <location>
        <begin position="52"/>
        <end position="73"/>
    </location>
</feature>
<reference evidence="3" key="1">
    <citation type="journal article" date="2019" name="Int. J. Syst. Evol. Microbiol.">
        <title>The Global Catalogue of Microorganisms (GCM) 10K type strain sequencing project: providing services to taxonomists for standard genome sequencing and annotation.</title>
        <authorList>
            <consortium name="The Broad Institute Genomics Platform"/>
            <consortium name="The Broad Institute Genome Sequencing Center for Infectious Disease"/>
            <person name="Wu L."/>
            <person name="Ma J."/>
        </authorList>
    </citation>
    <scope>NUCLEOTIDE SEQUENCE [LARGE SCALE GENOMIC DNA]</scope>
    <source>
        <strain evidence="3">KCTC 33676</strain>
    </source>
</reference>
<keyword evidence="1" id="KW-0812">Transmembrane</keyword>
<dbReference type="EMBL" id="JBHUMM010000043">
    <property type="protein sequence ID" value="MFD2672636.1"/>
    <property type="molecule type" value="Genomic_DNA"/>
</dbReference>
<proteinExistence type="inferred from homology"/>
<feature type="transmembrane region" description="Helical" evidence="1">
    <location>
        <begin position="124"/>
        <end position="144"/>
    </location>
</feature>
<dbReference type="InterPro" id="IPR003744">
    <property type="entry name" value="YhhQ"/>
</dbReference>
<gene>
    <name evidence="2" type="ORF">ACFSUC_13795</name>
</gene>
<evidence type="ECO:0000313" key="3">
    <source>
        <dbReference type="Proteomes" id="UP001597497"/>
    </source>
</evidence>
<keyword evidence="1" id="KW-1003">Cell membrane</keyword>
<feature type="transmembrane region" description="Helical" evidence="1">
    <location>
        <begin position="165"/>
        <end position="186"/>
    </location>
</feature>
<keyword evidence="1" id="KW-1133">Transmembrane helix</keyword>
<dbReference type="RefSeq" id="WP_379930202.1">
    <property type="nucleotide sequence ID" value="NZ_JBHUMM010000043.1"/>
</dbReference>
<feature type="transmembrane region" description="Helical" evidence="1">
    <location>
        <begin position="192"/>
        <end position="216"/>
    </location>
</feature>
<sequence length="229" mass="26113">MFHIWWGMLFVAAHFSLFLLCYRLFGRQGIFAWIGFATVIANIQVLKTIEVLGIITTLGNTVYTTIYMATDLLNEKYGPRQAKKAVWFGFFTLIASTIIMQLALRFDPQETDFAQESLETIFGLLPRIAAGSLLAYAVSQLIDVKLFTWIKSRYPHRKQLWMRTIGSTGVSQFLDTLVFCTIAFAGVYTMDVWLQILLTTYGFKLLISVVSTPVLYAARRMEPKEETDT</sequence>
<comment type="function">
    <text evidence="1">Involved in the import of queuosine (Q) precursors, required for Q precursor salvage.</text>
</comment>
<comment type="similarity">
    <text evidence="1">Belongs to the vitamin uptake transporter (VUT/ECF) (TC 2.A.88) family. Q precursor transporter subfamily.</text>
</comment>
<name>A0ABW5RD55_9BACL</name>
<comment type="caution">
    <text evidence="2">The sequence shown here is derived from an EMBL/GenBank/DDBJ whole genome shotgun (WGS) entry which is preliminary data.</text>
</comment>
<comment type="subcellular location">
    <subcellularLocation>
        <location evidence="1">Cell membrane</location>
        <topology evidence="1">Multi-pass membrane protein</topology>
    </subcellularLocation>
</comment>
<dbReference type="HAMAP" id="MF_02088">
    <property type="entry name" value="Q_prec_transport"/>
    <property type="match status" value="1"/>
</dbReference>
<dbReference type="Pfam" id="PF02592">
    <property type="entry name" value="Vut_1"/>
    <property type="match status" value="1"/>
</dbReference>
<keyword evidence="1" id="KW-0813">Transport</keyword>
<organism evidence="2 3">
    <name type="scientific">Marinicrinis sediminis</name>
    <dbReference type="NCBI Taxonomy" id="1652465"/>
    <lineage>
        <taxon>Bacteria</taxon>
        <taxon>Bacillati</taxon>
        <taxon>Bacillota</taxon>
        <taxon>Bacilli</taxon>
        <taxon>Bacillales</taxon>
        <taxon>Paenibacillaceae</taxon>
    </lineage>
</organism>
<feature type="transmembrane region" description="Helical" evidence="1">
    <location>
        <begin position="6"/>
        <end position="25"/>
    </location>
</feature>
<dbReference type="PANTHER" id="PTHR34300">
    <property type="entry name" value="QUEUOSINE PRECURSOR TRANSPORTER-RELATED"/>
    <property type="match status" value="1"/>
</dbReference>
<keyword evidence="1" id="KW-0472">Membrane</keyword>